<dbReference type="GO" id="GO:0000398">
    <property type="term" value="P:mRNA splicing, via spliceosome"/>
    <property type="evidence" value="ECO:0007669"/>
    <property type="project" value="TreeGrafter"/>
</dbReference>
<feature type="compositionally biased region" description="Basic and acidic residues" evidence="2">
    <location>
        <begin position="394"/>
        <end position="426"/>
    </location>
</feature>
<dbReference type="AlphaFoldDB" id="A0A7J6IB94"/>
<feature type="compositionally biased region" description="Basic and acidic residues" evidence="2">
    <location>
        <begin position="323"/>
        <end position="341"/>
    </location>
</feature>
<comment type="caution">
    <text evidence="3">The sequence shown here is derived from an EMBL/GenBank/DDBJ whole genome shotgun (WGS) entry which is preliminary data.</text>
</comment>
<feature type="compositionally biased region" description="Gly residues" evidence="2">
    <location>
        <begin position="138"/>
        <end position="153"/>
    </location>
</feature>
<evidence type="ECO:0000256" key="2">
    <source>
        <dbReference type="SAM" id="MobiDB-lite"/>
    </source>
</evidence>
<feature type="compositionally biased region" description="Basic and acidic residues" evidence="2">
    <location>
        <begin position="355"/>
        <end position="365"/>
    </location>
</feature>
<name>A0A7J6IB94_CANSA</name>
<evidence type="ECO:0008006" key="5">
    <source>
        <dbReference type="Google" id="ProtNLM"/>
    </source>
</evidence>
<dbReference type="GO" id="GO:0003723">
    <property type="term" value="F:RNA binding"/>
    <property type="evidence" value="ECO:0007669"/>
    <property type="project" value="TreeGrafter"/>
</dbReference>
<feature type="compositionally biased region" description="Polar residues" evidence="2">
    <location>
        <begin position="257"/>
        <end position="267"/>
    </location>
</feature>
<dbReference type="GO" id="GO:0070274">
    <property type="term" value="C:RES complex"/>
    <property type="evidence" value="ECO:0007669"/>
    <property type="project" value="TreeGrafter"/>
</dbReference>
<proteinExistence type="inferred from homology"/>
<dbReference type="EMBL" id="JAATIQ010000002">
    <property type="protein sequence ID" value="KAF4404289.1"/>
    <property type="molecule type" value="Genomic_DNA"/>
</dbReference>
<organism evidence="3 4">
    <name type="scientific">Cannabis sativa</name>
    <name type="common">Hemp</name>
    <name type="synonym">Marijuana</name>
    <dbReference type="NCBI Taxonomy" id="3483"/>
    <lineage>
        <taxon>Eukaryota</taxon>
        <taxon>Viridiplantae</taxon>
        <taxon>Streptophyta</taxon>
        <taxon>Embryophyta</taxon>
        <taxon>Tracheophyta</taxon>
        <taxon>Spermatophyta</taxon>
        <taxon>Magnoliopsida</taxon>
        <taxon>eudicotyledons</taxon>
        <taxon>Gunneridae</taxon>
        <taxon>Pentapetalae</taxon>
        <taxon>rosids</taxon>
        <taxon>fabids</taxon>
        <taxon>Rosales</taxon>
        <taxon>Cannabaceae</taxon>
        <taxon>Cannabis</taxon>
    </lineage>
</organism>
<dbReference type="PANTHER" id="PTHR31809:SF0">
    <property type="entry name" value="BUD13 HOMOLOG"/>
    <property type="match status" value="1"/>
</dbReference>
<feature type="region of interest" description="Disordered" evidence="2">
    <location>
        <begin position="138"/>
        <end position="438"/>
    </location>
</feature>
<evidence type="ECO:0000256" key="1">
    <source>
        <dbReference type="ARBA" id="ARBA00011069"/>
    </source>
</evidence>
<protein>
    <recommendedName>
        <fullName evidence="5">BUD13 homolog</fullName>
    </recommendedName>
</protein>
<dbReference type="GO" id="GO:0005684">
    <property type="term" value="C:U2-type spliceosomal complex"/>
    <property type="evidence" value="ECO:0007669"/>
    <property type="project" value="TreeGrafter"/>
</dbReference>
<feature type="region of interest" description="Disordered" evidence="2">
    <location>
        <begin position="1"/>
        <end position="32"/>
    </location>
</feature>
<dbReference type="PANTHER" id="PTHR31809">
    <property type="entry name" value="BUD13 HOMOLOG"/>
    <property type="match status" value="1"/>
</dbReference>
<feature type="compositionally biased region" description="Basic residues" evidence="2">
    <location>
        <begin position="173"/>
        <end position="183"/>
    </location>
</feature>
<dbReference type="InterPro" id="IPR051112">
    <property type="entry name" value="CWC26_splicing_factor"/>
</dbReference>
<dbReference type="Pfam" id="PF09736">
    <property type="entry name" value="Bud13"/>
    <property type="match status" value="1"/>
</dbReference>
<feature type="compositionally biased region" description="Polar residues" evidence="2">
    <location>
        <begin position="160"/>
        <end position="169"/>
    </location>
</feature>
<evidence type="ECO:0000313" key="4">
    <source>
        <dbReference type="Proteomes" id="UP000583929"/>
    </source>
</evidence>
<keyword evidence="4" id="KW-1185">Reference proteome</keyword>
<dbReference type="Proteomes" id="UP000583929">
    <property type="component" value="Unassembled WGS sequence"/>
</dbReference>
<dbReference type="InterPro" id="IPR018609">
    <property type="entry name" value="Bud13"/>
</dbReference>
<gene>
    <name evidence="3" type="ORF">G4B88_014745</name>
</gene>
<evidence type="ECO:0000313" key="3">
    <source>
        <dbReference type="EMBL" id="KAF4404289.1"/>
    </source>
</evidence>
<accession>A0A7J6IB94</accession>
<feature type="compositionally biased region" description="Basic residues" evidence="2">
    <location>
        <begin position="296"/>
        <end position="305"/>
    </location>
</feature>
<comment type="similarity">
    <text evidence="1">Belongs to the CWC26 family.</text>
</comment>
<sequence length="613" mass="69185">MATTRSSKKIVGTEQSGEEESQTPVSREWDSMKEKIDSHERGIAVISEKLDLLLRGQARMATELTDGPRSPIGRSAHAPIGSSGTAFMKGLKEEIHGTLRLLEPIGLEKTMEMAEVVEANPKVARAFCAGPKVGGGPMRGGGTIGSTGFGGNFTPGPTSKGPNSLTGAANENKKKKKKKKQQKAKPDALGVLVVDEDPVWQKPVHVEEDDENDSAGEEKPQIEEDIEVKRMRRLEHLRALRASNPISEDGSGWVTLSPKNENLSSDLSPPRKHSARNDTPSPELKPSEVDNDFSPPRHRRTRHHSPSPEPDNQDLSPPRNRRVRNDTPSPERDRKPIKESVDLSPPRQRRKRHHTESPEPDKGHVPSDLSPPRRSRNDDLSPPRKNTRQVSAQDMKEERKTGLITGRDMRDEIARTKKQDLMRFQDMDPSISGRGAEPVYRDRIKGVRITKEEFLKSKQKVEDKPKEIKLEWGKGLAQKREAEANLQELELEKNKPFARTRDDPDIDKMMKETLRWGDPMLHLVKKKQSEPTLSNFGDNEKMKESGFIIPQEIPNHSWLKRGLDAAPNRYGIRPGRHWDGVDRSTGYEKELFKRKNEKQATEREAYLWSVADM</sequence>
<reference evidence="3 4" key="1">
    <citation type="journal article" date="2020" name="bioRxiv">
        <title>Sequence and annotation of 42 cannabis genomes reveals extensive copy number variation in cannabinoid synthesis and pathogen resistance genes.</title>
        <authorList>
            <person name="Mckernan K.J."/>
            <person name="Helbert Y."/>
            <person name="Kane L.T."/>
            <person name="Ebling H."/>
            <person name="Zhang L."/>
            <person name="Liu B."/>
            <person name="Eaton Z."/>
            <person name="Mclaughlin S."/>
            <person name="Kingan S."/>
            <person name="Baybayan P."/>
            <person name="Concepcion G."/>
            <person name="Jordan M."/>
            <person name="Riva A."/>
            <person name="Barbazuk W."/>
            <person name="Harkins T."/>
        </authorList>
    </citation>
    <scope>NUCLEOTIDE SEQUENCE [LARGE SCALE GENOMIC DNA]</scope>
    <source>
        <strain evidence="4">cv. Jamaican Lion 4</strain>
        <tissue evidence="3">Leaf</tissue>
    </source>
</reference>